<proteinExistence type="predicted"/>
<comment type="caution">
    <text evidence="3">The sequence shown here is derived from an EMBL/GenBank/DDBJ whole genome shotgun (WGS) entry which is preliminary data.</text>
</comment>
<evidence type="ECO:0000256" key="1">
    <source>
        <dbReference type="SAM" id="MobiDB-lite"/>
    </source>
</evidence>
<evidence type="ECO:0000313" key="4">
    <source>
        <dbReference type="Proteomes" id="UP001500280"/>
    </source>
</evidence>
<dbReference type="EMBL" id="BAAANF010000026">
    <property type="protein sequence ID" value="GAA1715819.1"/>
    <property type="molecule type" value="Genomic_DNA"/>
</dbReference>
<name>A0ABN2J1S5_9ACTN</name>
<evidence type="ECO:0000313" key="3">
    <source>
        <dbReference type="EMBL" id="GAA1715819.1"/>
    </source>
</evidence>
<keyword evidence="2" id="KW-0812">Transmembrane</keyword>
<protein>
    <submittedName>
        <fullName evidence="3">Uncharacterized protein</fullName>
    </submittedName>
</protein>
<gene>
    <name evidence="3" type="ORF">GCM10009745_75320</name>
</gene>
<dbReference type="RefSeq" id="WP_344163522.1">
    <property type="nucleotide sequence ID" value="NZ_BAAANF010000026.1"/>
</dbReference>
<feature type="region of interest" description="Disordered" evidence="1">
    <location>
        <begin position="1"/>
        <end position="29"/>
    </location>
</feature>
<feature type="compositionally biased region" description="Basic and acidic residues" evidence="1">
    <location>
        <begin position="1"/>
        <end position="15"/>
    </location>
</feature>
<feature type="region of interest" description="Disordered" evidence="1">
    <location>
        <begin position="76"/>
        <end position="104"/>
    </location>
</feature>
<sequence>MNEEDLNRALRDAMERSTPPPSMDPSQALNHGRTAFRRRRLAWTGLAVIPLVAAIGGGPALVANLGGGGSGGDLVAGGPTATAAPTTRKSGDPWPEGQSDRTATAGPRMTRVTKLMDDLSSSVPAGFTTPDLKAPEGHRLRYAQAQYASNDGEQDYWEYAATIPVERDGKVGKLLLNSTTPDGKPATDPCKLAKGFWGGTGTCAIVDVDGKKVGVVTTKGQGEFDQWATYRYDDGTVVMLAQAKKYEGQPKPLAQPIFTSRQLAELATAAKFKISD</sequence>
<reference evidence="3 4" key="1">
    <citation type="journal article" date="2019" name="Int. J. Syst. Evol. Microbiol.">
        <title>The Global Catalogue of Microorganisms (GCM) 10K type strain sequencing project: providing services to taxonomists for standard genome sequencing and annotation.</title>
        <authorList>
            <consortium name="The Broad Institute Genomics Platform"/>
            <consortium name="The Broad Institute Genome Sequencing Center for Infectious Disease"/>
            <person name="Wu L."/>
            <person name="Ma J."/>
        </authorList>
    </citation>
    <scope>NUCLEOTIDE SEQUENCE [LARGE SCALE GENOMIC DNA]</scope>
    <source>
        <strain evidence="3 4">JCM 14307</strain>
    </source>
</reference>
<keyword evidence="2" id="KW-0472">Membrane</keyword>
<feature type="compositionally biased region" description="Low complexity" evidence="1">
    <location>
        <begin position="76"/>
        <end position="87"/>
    </location>
</feature>
<feature type="transmembrane region" description="Helical" evidence="2">
    <location>
        <begin position="41"/>
        <end position="62"/>
    </location>
</feature>
<evidence type="ECO:0000256" key="2">
    <source>
        <dbReference type="SAM" id="Phobius"/>
    </source>
</evidence>
<organism evidence="3 4">
    <name type="scientific">Kribbella yunnanensis</name>
    <dbReference type="NCBI Taxonomy" id="190194"/>
    <lineage>
        <taxon>Bacteria</taxon>
        <taxon>Bacillati</taxon>
        <taxon>Actinomycetota</taxon>
        <taxon>Actinomycetes</taxon>
        <taxon>Propionibacteriales</taxon>
        <taxon>Kribbellaceae</taxon>
        <taxon>Kribbella</taxon>
    </lineage>
</organism>
<keyword evidence="4" id="KW-1185">Reference proteome</keyword>
<keyword evidence="2" id="KW-1133">Transmembrane helix</keyword>
<accession>A0ABN2J1S5</accession>
<dbReference type="Proteomes" id="UP001500280">
    <property type="component" value="Unassembled WGS sequence"/>
</dbReference>